<dbReference type="Pfam" id="PF09551">
    <property type="entry name" value="Spore_II_R"/>
    <property type="match status" value="1"/>
</dbReference>
<name>A0ABV1E961_9FIRM</name>
<evidence type="ECO:0000313" key="2">
    <source>
        <dbReference type="Proteomes" id="UP001464378"/>
    </source>
</evidence>
<accession>A0ABV1E961</accession>
<keyword evidence="2" id="KW-1185">Reference proteome</keyword>
<protein>
    <submittedName>
        <fullName evidence="1">Stage II sporulation protein R</fullName>
    </submittedName>
</protein>
<dbReference type="Proteomes" id="UP001464378">
    <property type="component" value="Unassembled WGS sequence"/>
</dbReference>
<sequence length="219" mass="23390">MFGRNGKHGGHSLRRWELALLLGVAVAALAGGALGAEQSALADKVIRLHVIANSDDPADQALKLQVRDRILAEAGDLFDQGLTRAEAEAAITARLGDLAAAGAETVEEAGYDYPVTASLEENVWFPTKEYEDFALPAGEYTALRIVIGEGGGQNWWCVVFPPLCLGSVTETTAETAASAGFSQDEISLITGENEGYVVKFKAMELWDRFCAWLDGQSGQ</sequence>
<proteinExistence type="predicted"/>
<dbReference type="EMBL" id="JBBMFK010000011">
    <property type="protein sequence ID" value="MEQ2443399.1"/>
    <property type="molecule type" value="Genomic_DNA"/>
</dbReference>
<gene>
    <name evidence="1" type="ORF">WMO64_07940</name>
</gene>
<reference evidence="1 2" key="1">
    <citation type="submission" date="2024-03" db="EMBL/GenBank/DDBJ databases">
        <title>Human intestinal bacterial collection.</title>
        <authorList>
            <person name="Pauvert C."/>
            <person name="Hitch T.C.A."/>
            <person name="Clavel T."/>
        </authorList>
    </citation>
    <scope>NUCLEOTIDE SEQUENCE [LARGE SCALE GENOMIC DNA]</scope>
    <source>
        <strain evidence="1 2">CLA-AP-H29</strain>
    </source>
</reference>
<organism evidence="1 2">
    <name type="scientific">Pseudoflavonifractor intestinihominis</name>
    <dbReference type="NCBI Taxonomy" id="3133171"/>
    <lineage>
        <taxon>Bacteria</taxon>
        <taxon>Bacillati</taxon>
        <taxon>Bacillota</taxon>
        <taxon>Clostridia</taxon>
        <taxon>Eubacteriales</taxon>
        <taxon>Oscillospiraceae</taxon>
        <taxon>Pseudoflavonifractor</taxon>
    </lineage>
</organism>
<dbReference type="RefSeq" id="WP_349231635.1">
    <property type="nucleotide sequence ID" value="NZ_JBBMFK010000011.1"/>
</dbReference>
<dbReference type="InterPro" id="IPR014202">
    <property type="entry name" value="Spore_II_R"/>
</dbReference>
<comment type="caution">
    <text evidence="1">The sequence shown here is derived from an EMBL/GenBank/DDBJ whole genome shotgun (WGS) entry which is preliminary data.</text>
</comment>
<evidence type="ECO:0000313" key="1">
    <source>
        <dbReference type="EMBL" id="MEQ2443399.1"/>
    </source>
</evidence>